<dbReference type="InterPro" id="IPR028098">
    <property type="entry name" value="Glyco_trans_4-like_N"/>
</dbReference>
<organism evidence="2 3">
    <name type="scientific">Acetobacter nitrogenifigens DSM 23921 = NBRC 105050</name>
    <dbReference type="NCBI Taxonomy" id="1120919"/>
    <lineage>
        <taxon>Bacteria</taxon>
        <taxon>Pseudomonadati</taxon>
        <taxon>Pseudomonadota</taxon>
        <taxon>Alphaproteobacteria</taxon>
        <taxon>Acetobacterales</taxon>
        <taxon>Acetobacteraceae</taxon>
        <taxon>Acetobacter</taxon>
    </lineage>
</organism>
<dbReference type="PANTHER" id="PTHR12526">
    <property type="entry name" value="GLYCOSYLTRANSFERASE"/>
    <property type="match status" value="1"/>
</dbReference>
<dbReference type="AlphaFoldDB" id="A0A511X9F1"/>
<dbReference type="Pfam" id="PF13439">
    <property type="entry name" value="Glyco_transf_4"/>
    <property type="match status" value="1"/>
</dbReference>
<reference evidence="2 3" key="1">
    <citation type="submission" date="2019-07" db="EMBL/GenBank/DDBJ databases">
        <title>Whole genome shotgun sequence of Acetobacter nitrogenifigens NBRC 105050.</title>
        <authorList>
            <person name="Hosoyama A."/>
            <person name="Uohara A."/>
            <person name="Ohji S."/>
            <person name="Ichikawa N."/>
        </authorList>
    </citation>
    <scope>NUCLEOTIDE SEQUENCE [LARGE SCALE GENOMIC DNA]</scope>
    <source>
        <strain evidence="2 3">NBRC 105050</strain>
    </source>
</reference>
<dbReference type="EMBL" id="BJYF01000007">
    <property type="protein sequence ID" value="GEN59576.1"/>
    <property type="molecule type" value="Genomic_DNA"/>
</dbReference>
<dbReference type="STRING" id="1120919.GCA_000429165_01181"/>
<gene>
    <name evidence="2" type="ORF">ANI02nite_14600</name>
</gene>
<dbReference type="Gene3D" id="3.40.50.2000">
    <property type="entry name" value="Glycogen Phosphorylase B"/>
    <property type="match status" value="2"/>
</dbReference>
<dbReference type="SUPFAM" id="SSF53756">
    <property type="entry name" value="UDP-Glycosyltransferase/glycogen phosphorylase"/>
    <property type="match status" value="1"/>
</dbReference>
<sequence>MRILHCILTHEFAGTERYLSELAAMQADMHEVVVLVARDTCDRRTKGDLVPRLPPSVRVVRSSFDGYLLSLLSLWRGFRPDVIHTHVGAASIRAGVLNSLGRTMRREAQARCPVVATLHRKYVARVYERHDGLICIADWQRAEIPTSFTGPVETISNWTPPCSSLPDASGRLRAELGIAEGVFLIGAAGRMIPEKGFDVLLEAFALGAPENARLVVFGDGPEREALQARACGHVLFPGFRYDLRRDLAGLDAFVMPSRHEPFGLVLLEAMAAGLPVLATNAGGVPDILGEHPSCMTPPGDARAMAEGIRALLGQPKKIWDMERFAPLRQAARIEAFYERCIDWKRRAQAGE</sequence>
<proteinExistence type="predicted"/>
<comment type="caution">
    <text evidence="2">The sequence shown here is derived from an EMBL/GenBank/DDBJ whole genome shotgun (WGS) entry which is preliminary data.</text>
</comment>
<keyword evidence="2" id="KW-0808">Transferase</keyword>
<dbReference type="CDD" id="cd03811">
    <property type="entry name" value="GT4_GT28_WabH-like"/>
    <property type="match status" value="1"/>
</dbReference>
<accession>A0A511X9F1</accession>
<dbReference type="Proteomes" id="UP000321635">
    <property type="component" value="Unassembled WGS sequence"/>
</dbReference>
<dbReference type="Pfam" id="PF13692">
    <property type="entry name" value="Glyco_trans_1_4"/>
    <property type="match status" value="1"/>
</dbReference>
<dbReference type="GO" id="GO:0016757">
    <property type="term" value="F:glycosyltransferase activity"/>
    <property type="evidence" value="ECO:0007669"/>
    <property type="project" value="UniProtKB-ARBA"/>
</dbReference>
<keyword evidence="3" id="KW-1185">Reference proteome</keyword>
<name>A0A511X9F1_9PROT</name>
<evidence type="ECO:0000313" key="3">
    <source>
        <dbReference type="Proteomes" id="UP000321635"/>
    </source>
</evidence>
<protein>
    <submittedName>
        <fullName evidence="2">Glycosyl transferase</fullName>
    </submittedName>
</protein>
<evidence type="ECO:0000313" key="2">
    <source>
        <dbReference type="EMBL" id="GEN59576.1"/>
    </source>
</evidence>
<evidence type="ECO:0000259" key="1">
    <source>
        <dbReference type="Pfam" id="PF13439"/>
    </source>
</evidence>
<feature type="domain" description="Glycosyltransferase subfamily 4-like N-terminal" evidence="1">
    <location>
        <begin position="14"/>
        <end position="136"/>
    </location>
</feature>